<accession>A0A6G0U1U4</accession>
<evidence type="ECO:0000313" key="2">
    <source>
        <dbReference type="Proteomes" id="UP000475862"/>
    </source>
</evidence>
<name>A0A6G0U1U4_APHGL</name>
<comment type="caution">
    <text evidence="1">The sequence shown here is derived from an EMBL/GenBank/DDBJ whole genome shotgun (WGS) entry which is preliminary data.</text>
</comment>
<reference evidence="1 2" key="1">
    <citation type="submission" date="2019-08" db="EMBL/GenBank/DDBJ databases">
        <title>The genome of the soybean aphid Biotype 1, its phylome, world population structure and adaptation to the North American continent.</title>
        <authorList>
            <person name="Giordano R."/>
            <person name="Donthu R.K."/>
            <person name="Hernandez A.G."/>
            <person name="Wright C.L."/>
            <person name="Zimin A.V."/>
        </authorList>
    </citation>
    <scope>NUCLEOTIDE SEQUENCE [LARGE SCALE GENOMIC DNA]</scope>
    <source>
        <tissue evidence="1">Whole aphids</tissue>
    </source>
</reference>
<proteinExistence type="predicted"/>
<keyword evidence="2" id="KW-1185">Reference proteome</keyword>
<dbReference type="Proteomes" id="UP000475862">
    <property type="component" value="Unassembled WGS sequence"/>
</dbReference>
<evidence type="ECO:0000313" key="1">
    <source>
        <dbReference type="EMBL" id="KAE9542937.1"/>
    </source>
</evidence>
<dbReference type="EMBL" id="VYZN01000009">
    <property type="protein sequence ID" value="KAE9542937.1"/>
    <property type="molecule type" value="Genomic_DNA"/>
</dbReference>
<gene>
    <name evidence="1" type="ORF">AGLY_002848</name>
</gene>
<dbReference type="AlphaFoldDB" id="A0A6G0U1U4"/>
<protein>
    <submittedName>
        <fullName evidence="1">Uncharacterized protein</fullName>
    </submittedName>
</protein>
<sequence length="195" mass="22725">MSVVPTGLHMATQIKIEFCWMSDLSIYNCTRRNITKLAVHINATLRKHPSVMSFLFCFFFEFKQLSNRWNSSLVRRWMCHISAKNNCSIHTRILEDVDGFILNIVLDLMHCVRTPISNSDVFISATRIFLCKRQLIGGSIGFTTTFNSLPLIIKFLSRKFIRFPNTTSWSSFLKKYTNDIFVVTYYLGIIILKQF</sequence>
<organism evidence="1 2">
    <name type="scientific">Aphis glycines</name>
    <name type="common">Soybean aphid</name>
    <dbReference type="NCBI Taxonomy" id="307491"/>
    <lineage>
        <taxon>Eukaryota</taxon>
        <taxon>Metazoa</taxon>
        <taxon>Ecdysozoa</taxon>
        <taxon>Arthropoda</taxon>
        <taxon>Hexapoda</taxon>
        <taxon>Insecta</taxon>
        <taxon>Pterygota</taxon>
        <taxon>Neoptera</taxon>
        <taxon>Paraneoptera</taxon>
        <taxon>Hemiptera</taxon>
        <taxon>Sternorrhyncha</taxon>
        <taxon>Aphidomorpha</taxon>
        <taxon>Aphidoidea</taxon>
        <taxon>Aphididae</taxon>
        <taxon>Aphidini</taxon>
        <taxon>Aphis</taxon>
        <taxon>Aphis</taxon>
    </lineage>
</organism>